<gene>
    <name evidence="3" type="ORF">B5807_08400</name>
</gene>
<dbReference type="Pfam" id="PF09769">
    <property type="entry name" value="ApoO"/>
    <property type="match status" value="1"/>
</dbReference>
<comment type="subcellular location">
    <subcellularLocation>
        <location evidence="1">Mitochondrion inner membrane</location>
    </subcellularLocation>
</comment>
<keyword evidence="1" id="KW-0496">Mitochondrion</keyword>
<protein>
    <recommendedName>
        <fullName evidence="1">MICOS complex subunit</fullName>
    </recommendedName>
</protein>
<dbReference type="PANTHER" id="PTHR28268">
    <property type="entry name" value="MICOS SUBUNIT MIC26"/>
    <property type="match status" value="1"/>
</dbReference>
<dbReference type="Proteomes" id="UP000193240">
    <property type="component" value="Unassembled WGS sequence"/>
</dbReference>
<proteinExistence type="predicted"/>
<keyword evidence="1" id="KW-0999">Mitochondrion inner membrane</keyword>
<name>A0A1Y2LRP1_EPING</name>
<dbReference type="InterPro" id="IPR033181">
    <property type="entry name" value="Mic26_fungi"/>
</dbReference>
<keyword evidence="4" id="KW-1185">Reference proteome</keyword>
<comment type="subunit">
    <text evidence="1">Component of the mitochondrial contact site and cristae organizing system (MICOS) complex.</text>
</comment>
<sequence length="368" mass="39438">MGDGAVETAETGMGMGTGTGLLTLKLGVLEAARAGPRRGAGAGAGAGARKPLQHGGWMGTGGRGGAGGLLCLRLRRLRVTGQPSGKHRLRRWFNARQLRPPPTSEGRYDLTPIHCARTPHIMAFRPLLRQRAVVPAMAAALTSAAVFAPRAVYAEEQPGDAINRKPIYDDLPIDVTEPTAPALTQPSKDLTPEASYRPTPTDRLAQQIGGARMALYRQAVRGEQAIDKALTETLRLEHSFTSTVRSLAPPKESGEKIFPGALYVLVASMAGSIVTRNRNIVLRASVPAAVGLTAAYAVLPITMNNVGNLVWSYEQKYPVLADTHLRTKARINHFIETGKAHAGMTVGMVQDKVHDVRDGMEGWVKKGR</sequence>
<dbReference type="AlphaFoldDB" id="A0A1Y2LRP1"/>
<dbReference type="InParanoid" id="A0A1Y2LRP1"/>
<comment type="function">
    <text evidence="1">Component of the MICOS complex, a large protein complex of the mitochondrial inner membrane that plays crucial roles in the maintenance of crista junctions, inner membrane architecture, and formation of contact sites to the outer membrane.</text>
</comment>
<evidence type="ECO:0000256" key="1">
    <source>
        <dbReference type="RuleBase" id="RU363021"/>
    </source>
</evidence>
<dbReference type="InterPro" id="IPR019166">
    <property type="entry name" value="MIC26/MIC27"/>
</dbReference>
<dbReference type="EMBL" id="KZ107851">
    <property type="protein sequence ID" value="OSS46544.1"/>
    <property type="molecule type" value="Genomic_DNA"/>
</dbReference>
<evidence type="ECO:0000313" key="4">
    <source>
        <dbReference type="Proteomes" id="UP000193240"/>
    </source>
</evidence>
<dbReference type="GO" id="GO:0042407">
    <property type="term" value="P:cristae formation"/>
    <property type="evidence" value="ECO:0007669"/>
    <property type="project" value="InterPro"/>
</dbReference>
<dbReference type="GO" id="GO:0061617">
    <property type="term" value="C:MICOS complex"/>
    <property type="evidence" value="ECO:0007669"/>
    <property type="project" value="UniProtKB-UniRule"/>
</dbReference>
<evidence type="ECO:0000256" key="2">
    <source>
        <dbReference type="SAM" id="MobiDB-lite"/>
    </source>
</evidence>
<accession>A0A1Y2LRP1</accession>
<dbReference type="PANTHER" id="PTHR28268:SF1">
    <property type="entry name" value="MICOS SUBUNIT MIC26"/>
    <property type="match status" value="1"/>
</dbReference>
<dbReference type="OMA" id="GVAHSGM"/>
<evidence type="ECO:0000313" key="3">
    <source>
        <dbReference type="EMBL" id="OSS46544.1"/>
    </source>
</evidence>
<dbReference type="STRING" id="105696.A0A1Y2LRP1"/>
<feature type="region of interest" description="Disordered" evidence="2">
    <location>
        <begin position="179"/>
        <end position="199"/>
    </location>
</feature>
<keyword evidence="1" id="KW-0472">Membrane</keyword>
<reference evidence="3 4" key="1">
    <citation type="journal article" date="2017" name="Genome Announc.">
        <title>Genome sequence of the saprophytic ascomycete Epicoccum nigrum ICMP 19927 strain isolated from New Zealand.</title>
        <authorList>
            <person name="Fokin M."/>
            <person name="Fleetwood D."/>
            <person name="Weir B.S."/>
            <person name="Villas-Boas S.G."/>
        </authorList>
    </citation>
    <scope>NUCLEOTIDE SEQUENCE [LARGE SCALE GENOMIC DNA]</scope>
    <source>
        <strain evidence="3 4">ICMP 19927</strain>
    </source>
</reference>
<dbReference type="GO" id="GO:0044284">
    <property type="term" value="C:mitochondrial crista junction"/>
    <property type="evidence" value="ECO:0007669"/>
    <property type="project" value="TreeGrafter"/>
</dbReference>
<organism evidence="3 4">
    <name type="scientific">Epicoccum nigrum</name>
    <name type="common">Soil fungus</name>
    <name type="synonym">Epicoccum purpurascens</name>
    <dbReference type="NCBI Taxonomy" id="105696"/>
    <lineage>
        <taxon>Eukaryota</taxon>
        <taxon>Fungi</taxon>
        <taxon>Dikarya</taxon>
        <taxon>Ascomycota</taxon>
        <taxon>Pezizomycotina</taxon>
        <taxon>Dothideomycetes</taxon>
        <taxon>Pleosporomycetidae</taxon>
        <taxon>Pleosporales</taxon>
        <taxon>Pleosporineae</taxon>
        <taxon>Didymellaceae</taxon>
        <taxon>Epicoccum</taxon>
    </lineage>
</organism>